<evidence type="ECO:0000313" key="3">
    <source>
        <dbReference type="Proteomes" id="UP000285951"/>
    </source>
</evidence>
<dbReference type="Proteomes" id="UP000462449">
    <property type="component" value="Unassembled WGS sequence"/>
</dbReference>
<gene>
    <name evidence="2" type="ORF">DWB62_000495</name>
    <name evidence="1" type="ORF">GNY23_00495</name>
</gene>
<dbReference type="AlphaFoldDB" id="A0A7M4D0X2"/>
<proteinExistence type="predicted"/>
<evidence type="ECO:0008006" key="5">
    <source>
        <dbReference type="Google" id="ProtNLM"/>
    </source>
</evidence>
<dbReference type="EMBL" id="WOTW01000001">
    <property type="protein sequence ID" value="MUP36301.1"/>
    <property type="molecule type" value="Genomic_DNA"/>
</dbReference>
<organism evidence="1 4">
    <name type="scientific">Labilibaculum euxinus</name>
    <dbReference type="NCBI Taxonomy" id="2686357"/>
    <lineage>
        <taxon>Bacteria</taxon>
        <taxon>Pseudomonadati</taxon>
        <taxon>Bacteroidota</taxon>
        <taxon>Bacteroidia</taxon>
        <taxon>Marinilabiliales</taxon>
        <taxon>Marinifilaceae</taxon>
        <taxon>Labilibaculum</taxon>
    </lineage>
</organism>
<keyword evidence="3" id="KW-1185">Reference proteome</keyword>
<sequence>MIMKTPNVLIKPILIMALVILSLTGTMAQRNVDVVTLKNGNVLKGKIVRQVPGQFIELETRDKNFWQFDMEDISDIRFEAKRMQKTAKDSLLMKNEGMFYEVRMGALVGNNDNKNNAPFSVLLSGSYLFKSGVSFGIGGGYEAYDEAQMPLFGEVKYHSKIKGVKAFLYCQSGYSFSLDNIDGQSYYYITNEDIDSKGGWLINPGIGFVLGNSSKTNFTLNIGYRYQKMEHKWHNTYSDDTEYLKQEINRLSIHVGIIF</sequence>
<evidence type="ECO:0000313" key="2">
    <source>
        <dbReference type="EMBL" id="MVB05506.1"/>
    </source>
</evidence>
<dbReference type="Proteomes" id="UP000285951">
    <property type="component" value="Unassembled WGS sequence"/>
</dbReference>
<accession>A0A7M4D0X2</accession>
<name>A0A7M4D0X2_9BACT</name>
<reference evidence="2 3" key="1">
    <citation type="submission" date="2019-11" db="EMBL/GenBank/DDBJ databases">
        <title>Draft genome sequence of Labilibaculum sp. strain SYP isolated from Black Sea.</title>
        <authorList>
            <person name="Yadav S."/>
            <person name="Villanueva L."/>
        </authorList>
    </citation>
    <scope>NUCLEOTIDE SEQUENCE [LARGE SCALE GENOMIC DNA]</scope>
    <source>
        <strain evidence="2 3">44</strain>
    </source>
</reference>
<protein>
    <recommendedName>
        <fullName evidence="5">Outer membrane beta-barrel protein</fullName>
    </recommendedName>
</protein>
<evidence type="ECO:0000313" key="1">
    <source>
        <dbReference type="EMBL" id="MUP36301.1"/>
    </source>
</evidence>
<reference evidence="1 4" key="2">
    <citation type="submission" date="2019-12" db="EMBL/GenBank/DDBJ databases">
        <title>Draft genome sequence of Labilibaculum sp. strain 44 isolated from deep waters of Black Sea.</title>
        <authorList>
            <person name="Yadav S."/>
            <person name="Villanueva L."/>
        </authorList>
    </citation>
    <scope>NUCLEOTIDE SEQUENCE [LARGE SCALE GENOMIC DNA]</scope>
    <source>
        <strain evidence="1 4">44</strain>
    </source>
</reference>
<dbReference type="EMBL" id="QTZN02000001">
    <property type="protein sequence ID" value="MVB05506.1"/>
    <property type="molecule type" value="Genomic_DNA"/>
</dbReference>
<comment type="caution">
    <text evidence="1">The sequence shown here is derived from an EMBL/GenBank/DDBJ whole genome shotgun (WGS) entry which is preliminary data.</text>
</comment>
<evidence type="ECO:0000313" key="4">
    <source>
        <dbReference type="Proteomes" id="UP000462449"/>
    </source>
</evidence>